<evidence type="ECO:0000259" key="6">
    <source>
        <dbReference type="Pfam" id="PF01266"/>
    </source>
</evidence>
<dbReference type="OrthoDB" id="409956at2759"/>
<dbReference type="Pfam" id="PF01266">
    <property type="entry name" value="DAO"/>
    <property type="match status" value="1"/>
</dbReference>
<keyword evidence="3" id="KW-0285">Flavoprotein</keyword>
<dbReference type="GO" id="GO:0071949">
    <property type="term" value="F:FAD binding"/>
    <property type="evidence" value="ECO:0007669"/>
    <property type="project" value="InterPro"/>
</dbReference>
<evidence type="ECO:0000313" key="8">
    <source>
        <dbReference type="Proteomes" id="UP000268321"/>
    </source>
</evidence>
<dbReference type="InterPro" id="IPR023209">
    <property type="entry name" value="DAO"/>
</dbReference>
<organism evidence="7 8">
    <name type="scientific">Metschnikowia bicuspidata</name>
    <dbReference type="NCBI Taxonomy" id="27322"/>
    <lineage>
        <taxon>Eukaryota</taxon>
        <taxon>Fungi</taxon>
        <taxon>Dikarya</taxon>
        <taxon>Ascomycota</taxon>
        <taxon>Saccharomycotina</taxon>
        <taxon>Pichiomycetes</taxon>
        <taxon>Metschnikowiaceae</taxon>
        <taxon>Metschnikowia</taxon>
    </lineage>
</organism>
<dbReference type="PANTHER" id="PTHR11530">
    <property type="entry name" value="D-AMINO ACID OXIDASE"/>
    <property type="match status" value="1"/>
</dbReference>
<comment type="similarity">
    <text evidence="2">Belongs to the DAMOX/DASOX family.</text>
</comment>
<dbReference type="InterPro" id="IPR006076">
    <property type="entry name" value="FAD-dep_OxRdtase"/>
</dbReference>
<dbReference type="GO" id="GO:0019478">
    <property type="term" value="P:D-amino acid catabolic process"/>
    <property type="evidence" value="ECO:0007669"/>
    <property type="project" value="TreeGrafter"/>
</dbReference>
<evidence type="ECO:0000313" key="7">
    <source>
        <dbReference type="EMBL" id="RKP31273.1"/>
    </source>
</evidence>
<dbReference type="PANTHER" id="PTHR11530:SF16">
    <property type="entry name" value="D-AMINO ACID OXIDASE (AFU_ORTHOLOGUE AFUA_5G11290)"/>
    <property type="match status" value="1"/>
</dbReference>
<keyword evidence="4" id="KW-0274">FAD</keyword>
<keyword evidence="8" id="KW-1185">Reference proteome</keyword>
<accession>A0A4P9ZEN5</accession>
<evidence type="ECO:0000256" key="3">
    <source>
        <dbReference type="ARBA" id="ARBA00022630"/>
    </source>
</evidence>
<protein>
    <recommendedName>
        <fullName evidence="6">FAD dependent oxidoreductase domain-containing protein</fullName>
    </recommendedName>
</protein>
<evidence type="ECO:0000256" key="4">
    <source>
        <dbReference type="ARBA" id="ARBA00022827"/>
    </source>
</evidence>
<dbReference type="Proteomes" id="UP000268321">
    <property type="component" value="Unassembled WGS sequence"/>
</dbReference>
<feature type="domain" description="FAD dependent oxidoreductase" evidence="6">
    <location>
        <begin position="96"/>
        <end position="289"/>
    </location>
</feature>
<dbReference type="EMBL" id="ML004444">
    <property type="protein sequence ID" value="RKP31273.1"/>
    <property type="molecule type" value="Genomic_DNA"/>
</dbReference>
<dbReference type="SUPFAM" id="SSF54373">
    <property type="entry name" value="FAD-linked reductases, C-terminal domain"/>
    <property type="match status" value="1"/>
</dbReference>
<name>A0A4P9ZEN5_9ASCO</name>
<reference evidence="8" key="1">
    <citation type="journal article" date="2018" name="Nat. Microbiol.">
        <title>Leveraging single-cell genomics to expand the fungal tree of life.</title>
        <authorList>
            <person name="Ahrendt S.R."/>
            <person name="Quandt C.A."/>
            <person name="Ciobanu D."/>
            <person name="Clum A."/>
            <person name="Salamov A."/>
            <person name="Andreopoulos B."/>
            <person name="Cheng J.F."/>
            <person name="Woyke T."/>
            <person name="Pelin A."/>
            <person name="Henrissat B."/>
            <person name="Reynolds N.K."/>
            <person name="Benny G.L."/>
            <person name="Smith M.E."/>
            <person name="James T.Y."/>
            <person name="Grigoriev I.V."/>
        </authorList>
    </citation>
    <scope>NUCLEOTIDE SEQUENCE [LARGE SCALE GENOMIC DNA]</scope>
    <source>
        <strain evidence="8">Baker2002</strain>
    </source>
</reference>
<keyword evidence="5" id="KW-0560">Oxidoreductase</keyword>
<dbReference type="GO" id="GO:0005737">
    <property type="term" value="C:cytoplasm"/>
    <property type="evidence" value="ECO:0007669"/>
    <property type="project" value="TreeGrafter"/>
</dbReference>
<evidence type="ECO:0000256" key="2">
    <source>
        <dbReference type="ARBA" id="ARBA00006730"/>
    </source>
</evidence>
<sequence length="292" mass="32399">MTTIVVLGAGDYEITVAAANLPGDLSIEYTSPFAGANSIQKIDEIGYHESKKLADNPRSDVWLRKNITYETPKAWDGAHRDHDDFVNLYDSIANGRALGKEKLIPGTAYGTVFDGMVISVPIYLSYLNQKCLEYSIVIRRVAPIKNIEDARDLHITGKKACILVNCAGLGAQRLKGLYDSKRNYVVKRQMAFVANLIEHIICVDGFNHPNEMLYAFPSKEGGTLSGGCFLVDQWSSKEDNEITKRILEHAVRFIPQLTDSTAGNPDKLHVVKVSIGLRPFSEGVPRIERDSE</sequence>
<proteinExistence type="inferred from homology"/>
<gene>
    <name evidence="7" type="ORF">METBISCDRAFT_30353</name>
</gene>
<dbReference type="Gene3D" id="3.40.50.720">
    <property type="entry name" value="NAD(P)-binding Rossmann-like Domain"/>
    <property type="match status" value="1"/>
</dbReference>
<evidence type="ECO:0000256" key="5">
    <source>
        <dbReference type="ARBA" id="ARBA00023002"/>
    </source>
</evidence>
<dbReference type="GO" id="GO:0003884">
    <property type="term" value="F:D-amino-acid oxidase activity"/>
    <property type="evidence" value="ECO:0007669"/>
    <property type="project" value="InterPro"/>
</dbReference>
<comment type="cofactor">
    <cofactor evidence="1">
        <name>FAD</name>
        <dbReference type="ChEBI" id="CHEBI:57692"/>
    </cofactor>
</comment>
<dbReference type="Gene3D" id="3.30.9.10">
    <property type="entry name" value="D-Amino Acid Oxidase, subunit A, domain 2"/>
    <property type="match status" value="1"/>
</dbReference>
<dbReference type="AlphaFoldDB" id="A0A4P9ZEN5"/>
<evidence type="ECO:0000256" key="1">
    <source>
        <dbReference type="ARBA" id="ARBA00001974"/>
    </source>
</evidence>